<comment type="similarity">
    <text evidence="1">Belongs to the peptidase M20A family.</text>
</comment>
<dbReference type="SUPFAM" id="SSF53187">
    <property type="entry name" value="Zn-dependent exopeptidases"/>
    <property type="match status" value="1"/>
</dbReference>
<dbReference type="InterPro" id="IPR011650">
    <property type="entry name" value="Peptidase_M20_dimer"/>
</dbReference>
<feature type="binding site" evidence="7">
    <location>
        <position position="234"/>
    </location>
    <ligand>
        <name>Zn(2+)</name>
        <dbReference type="ChEBI" id="CHEBI:29105"/>
        <label>2</label>
    </ligand>
</feature>
<reference evidence="10 11" key="1">
    <citation type="journal article" date="2019" name="Sci. Rep.">
        <title>Comparative genomics of chytrid fungi reveal insights into the obligate biotrophic and pathogenic lifestyle of Synchytrium endobioticum.</title>
        <authorList>
            <person name="van de Vossenberg B.T.L.H."/>
            <person name="Warris S."/>
            <person name="Nguyen H.D.T."/>
            <person name="van Gent-Pelzer M.P.E."/>
            <person name="Joly D.L."/>
            <person name="van de Geest H.C."/>
            <person name="Bonants P.J.M."/>
            <person name="Smith D.S."/>
            <person name="Levesque C.A."/>
            <person name="van der Lee T.A.J."/>
        </authorList>
    </citation>
    <scope>NUCLEOTIDE SEQUENCE [LARGE SCALE GENOMIC DNA]</scope>
    <source>
        <strain evidence="10 11">CBS 809.83</strain>
    </source>
</reference>
<dbReference type="PIRSF" id="PIRSF037217">
    <property type="entry name" value="Carboxypeptidase_S"/>
    <property type="match status" value="1"/>
</dbReference>
<feature type="binding site" evidence="7">
    <location>
        <position position="208"/>
    </location>
    <ligand>
        <name>Zn(2+)</name>
        <dbReference type="ChEBI" id="CHEBI:29105"/>
        <label>1</label>
    </ligand>
</feature>
<keyword evidence="5 7" id="KW-0862">Zinc</keyword>
<dbReference type="EMBL" id="QEAQ01000010">
    <property type="protein sequence ID" value="TPX61059.1"/>
    <property type="molecule type" value="Genomic_DNA"/>
</dbReference>
<dbReference type="AlphaFoldDB" id="A0A507EAF9"/>
<evidence type="ECO:0000256" key="4">
    <source>
        <dbReference type="ARBA" id="ARBA00022801"/>
    </source>
</evidence>
<dbReference type="InterPro" id="IPR001261">
    <property type="entry name" value="ArgE/DapE_CS"/>
</dbReference>
<evidence type="ECO:0000256" key="5">
    <source>
        <dbReference type="ARBA" id="ARBA00022833"/>
    </source>
</evidence>
<organism evidence="10 11">
    <name type="scientific">Powellomyces hirtus</name>
    <dbReference type="NCBI Taxonomy" id="109895"/>
    <lineage>
        <taxon>Eukaryota</taxon>
        <taxon>Fungi</taxon>
        <taxon>Fungi incertae sedis</taxon>
        <taxon>Chytridiomycota</taxon>
        <taxon>Chytridiomycota incertae sedis</taxon>
        <taxon>Chytridiomycetes</taxon>
        <taxon>Spizellomycetales</taxon>
        <taxon>Powellomycetaceae</taxon>
        <taxon>Powellomyces</taxon>
    </lineage>
</organism>
<accession>A0A507EAF9</accession>
<dbReference type="Gene3D" id="3.40.630.10">
    <property type="entry name" value="Zn peptidases"/>
    <property type="match status" value="1"/>
</dbReference>
<keyword evidence="2" id="KW-0645">Protease</keyword>
<evidence type="ECO:0000313" key="11">
    <source>
        <dbReference type="Proteomes" id="UP000318582"/>
    </source>
</evidence>
<keyword evidence="3 7" id="KW-0479">Metal-binding</keyword>
<keyword evidence="11" id="KW-1185">Reference proteome</keyword>
<dbReference type="STRING" id="109895.A0A507EAF9"/>
<feature type="transmembrane region" description="Helical" evidence="8">
    <location>
        <begin position="12"/>
        <end position="32"/>
    </location>
</feature>
<dbReference type="PROSITE" id="PS00758">
    <property type="entry name" value="ARGE_DAPE_CPG2_1"/>
    <property type="match status" value="1"/>
</dbReference>
<dbReference type="GO" id="GO:0046872">
    <property type="term" value="F:metal ion binding"/>
    <property type="evidence" value="ECO:0007669"/>
    <property type="project" value="UniProtKB-KW"/>
</dbReference>
<sequence>MQPTTKFRKSSPIPLLFILAPFLVVLVSYVLYHATTLPSIQLPEIIPAVPLHSVTSYVNYSLAELRLSEAVRIPTISKRFDEFTSDDLEHLKRFRGFLEREFPTVRNALNWEIVGGHSLLLSWKGSEGVDTNLPILFCAHQDVVGVDNPGDWDFPPFSGAIKGGFIHGRGTLDVKGMLISQLVAVEALLKAGYRPKRSFYLAFGHDEETIASEGSKALRNLFIERRLRFKFILDEGLPISNRMFPGIEAPLALIGVAEKGMMQLHIRARSSGGHGSMPFSDNAVHMLSKAVSRVADIKPKATLADGPIGDLLQSLAPEHPWLLARAVLGSSFLAEHLVRILPAKVSPGLAAMTRTTLATTQIRGGLGGNVLPNDATASVNCRIRPGETAEEVLHYVAKAIGALIVDADQRGSNDTAFSPLTIWYNCDGPRGCDPSPVSSSNTEAYRVLAGSIRHVYDNALVAPSLLMGATDAATYKVVSDNIYRFQPIRLWPQDVARIHGLNERIATKDLHDMIGFFITVILNADNM</sequence>
<evidence type="ECO:0000259" key="9">
    <source>
        <dbReference type="Pfam" id="PF07687"/>
    </source>
</evidence>
<keyword evidence="4" id="KW-0378">Hydrolase</keyword>
<feature type="active site" evidence="6">
    <location>
        <position position="142"/>
    </location>
</feature>
<dbReference type="InterPro" id="IPR036264">
    <property type="entry name" value="Bact_exopeptidase_dim_dom"/>
</dbReference>
<name>A0A507EAF9_9FUNG</name>
<dbReference type="Proteomes" id="UP000318582">
    <property type="component" value="Unassembled WGS sequence"/>
</dbReference>
<keyword evidence="8" id="KW-1133">Transmembrane helix</keyword>
<evidence type="ECO:0000256" key="7">
    <source>
        <dbReference type="PIRSR" id="PIRSR037217-2"/>
    </source>
</evidence>
<dbReference type="InterPro" id="IPR017141">
    <property type="entry name" value="Pept_M20_carboxypep"/>
</dbReference>
<feature type="binding site" evidence="7">
    <location>
        <position position="173"/>
    </location>
    <ligand>
        <name>Zn(2+)</name>
        <dbReference type="ChEBI" id="CHEBI:29105"/>
        <label>2</label>
    </ligand>
</feature>
<proteinExistence type="inferred from homology"/>
<dbReference type="Pfam" id="PF07687">
    <property type="entry name" value="M20_dimer"/>
    <property type="match status" value="1"/>
</dbReference>
<evidence type="ECO:0000256" key="3">
    <source>
        <dbReference type="ARBA" id="ARBA00022723"/>
    </source>
</evidence>
<dbReference type="PANTHER" id="PTHR45962:SF1">
    <property type="entry name" value="N-FATTY-ACYL-AMINO ACID SYNTHASE_HYDROLASE PM20D1"/>
    <property type="match status" value="1"/>
</dbReference>
<keyword evidence="8" id="KW-0812">Transmembrane</keyword>
<dbReference type="InterPro" id="IPR002933">
    <property type="entry name" value="Peptidase_M20"/>
</dbReference>
<dbReference type="InterPro" id="IPR047177">
    <property type="entry name" value="Pept_M20A"/>
</dbReference>
<dbReference type="SUPFAM" id="SSF55031">
    <property type="entry name" value="Bacterial exopeptidase dimerisation domain"/>
    <property type="match status" value="1"/>
</dbReference>
<evidence type="ECO:0000256" key="1">
    <source>
        <dbReference type="ARBA" id="ARBA00006247"/>
    </source>
</evidence>
<evidence type="ECO:0000313" key="10">
    <source>
        <dbReference type="EMBL" id="TPX61059.1"/>
    </source>
</evidence>
<evidence type="ECO:0000256" key="8">
    <source>
        <dbReference type="SAM" id="Phobius"/>
    </source>
</evidence>
<dbReference type="Gene3D" id="3.30.70.360">
    <property type="match status" value="1"/>
</dbReference>
<dbReference type="Pfam" id="PF01546">
    <property type="entry name" value="Peptidase_M20"/>
    <property type="match status" value="1"/>
</dbReference>
<feature type="active site" description="Proton acceptor" evidence="6">
    <location>
        <position position="207"/>
    </location>
</feature>
<feature type="binding site" evidence="7">
    <location>
        <position position="499"/>
    </location>
    <ligand>
        <name>Zn(2+)</name>
        <dbReference type="ChEBI" id="CHEBI:29105"/>
        <label>1</label>
    </ligand>
</feature>
<feature type="binding site" evidence="7">
    <location>
        <position position="173"/>
    </location>
    <ligand>
        <name>Zn(2+)</name>
        <dbReference type="ChEBI" id="CHEBI:29105"/>
        <label>1</label>
    </ligand>
</feature>
<keyword evidence="8" id="KW-0472">Membrane</keyword>
<feature type="binding site" evidence="7">
    <location>
        <position position="140"/>
    </location>
    <ligand>
        <name>Zn(2+)</name>
        <dbReference type="ChEBI" id="CHEBI:29105"/>
        <label>2</label>
    </ligand>
</feature>
<evidence type="ECO:0000256" key="6">
    <source>
        <dbReference type="PIRSR" id="PIRSR037217-1"/>
    </source>
</evidence>
<dbReference type="Gene3D" id="1.10.150.900">
    <property type="match status" value="1"/>
</dbReference>
<gene>
    <name evidence="10" type="ORF">PhCBS80983_g01407</name>
</gene>
<comment type="caution">
    <text evidence="10">The sequence shown here is derived from an EMBL/GenBank/DDBJ whole genome shotgun (WGS) entry which is preliminary data.</text>
</comment>
<dbReference type="GO" id="GO:0006508">
    <property type="term" value="P:proteolysis"/>
    <property type="evidence" value="ECO:0007669"/>
    <property type="project" value="UniProtKB-KW"/>
</dbReference>
<dbReference type="GO" id="GO:0004181">
    <property type="term" value="F:metallocarboxypeptidase activity"/>
    <property type="evidence" value="ECO:0007669"/>
    <property type="project" value="InterPro"/>
</dbReference>
<feature type="domain" description="Peptidase M20 dimerisation" evidence="9">
    <location>
        <begin position="256"/>
        <end position="402"/>
    </location>
</feature>
<protein>
    <recommendedName>
        <fullName evidence="9">Peptidase M20 dimerisation domain-containing protein</fullName>
    </recommendedName>
</protein>
<evidence type="ECO:0000256" key="2">
    <source>
        <dbReference type="ARBA" id="ARBA00022670"/>
    </source>
</evidence>
<dbReference type="PANTHER" id="PTHR45962">
    <property type="entry name" value="N-FATTY-ACYL-AMINO ACID SYNTHASE/HYDROLASE PM20D1"/>
    <property type="match status" value="1"/>
</dbReference>